<evidence type="ECO:0000256" key="5">
    <source>
        <dbReference type="ARBA" id="ARBA00023014"/>
    </source>
</evidence>
<dbReference type="PIRSF" id="PIRSF007797">
    <property type="entry name" value="RSM22"/>
    <property type="match status" value="1"/>
</dbReference>
<evidence type="ECO:0000256" key="3">
    <source>
        <dbReference type="ARBA" id="ARBA00022946"/>
    </source>
</evidence>
<dbReference type="InterPro" id="IPR029063">
    <property type="entry name" value="SAM-dependent_MTases_sf"/>
</dbReference>
<dbReference type="EMBL" id="SWFT01000149">
    <property type="protein sequence ID" value="KAA8897926.1"/>
    <property type="molecule type" value="Genomic_DNA"/>
</dbReference>
<keyword evidence="5" id="KW-0411">Iron-sulfur</keyword>
<dbReference type="InterPro" id="IPR015324">
    <property type="entry name" value="Ribosomal_Rsm22-like"/>
</dbReference>
<keyword evidence="2" id="KW-0479">Metal-binding</keyword>
<dbReference type="InterPro" id="IPR016522">
    <property type="entry name" value="RSM22_mit_bud"/>
</dbReference>
<comment type="function">
    <text evidence="7">Mitochondrial ribosome (mitoribosome) assembly factor. Binds at the interface of the head and body domains of the mitochondrial small ribosomal subunit (mt-SSU), occluding the mRNA channel and preventing compaction of the head domain towards the body. Probable inactive methyltransferase: retains the characteristic folding and ability to bind S-adenosyl-L-methionine, but it probably lost its methyltransferase activity.</text>
</comment>
<keyword evidence="6" id="KW-0496">Mitochondrion</keyword>
<evidence type="ECO:0000256" key="4">
    <source>
        <dbReference type="ARBA" id="ARBA00023004"/>
    </source>
</evidence>
<name>A0A642UJC0_DIURU</name>
<feature type="domain" description="TFIIS central" evidence="8">
    <location>
        <begin position="625"/>
        <end position="668"/>
    </location>
</feature>
<dbReference type="GO" id="GO:0046872">
    <property type="term" value="F:metal ion binding"/>
    <property type="evidence" value="ECO:0007669"/>
    <property type="project" value="UniProtKB-KW"/>
</dbReference>
<dbReference type="GO" id="GO:0006412">
    <property type="term" value="P:translation"/>
    <property type="evidence" value="ECO:0007669"/>
    <property type="project" value="InterPro"/>
</dbReference>
<dbReference type="RefSeq" id="XP_034010183.1">
    <property type="nucleotide sequence ID" value="XM_034157689.1"/>
</dbReference>
<comment type="subcellular location">
    <subcellularLocation>
        <location evidence="1">Mitochondrion</location>
    </subcellularLocation>
</comment>
<dbReference type="VEuPathDB" id="FungiDB:DIURU_004779"/>
<keyword evidence="3" id="KW-0809">Transit peptide</keyword>
<dbReference type="PANTHER" id="PTHR13184:SF5">
    <property type="entry name" value="METHYLTRANSFERASE-LIKE PROTEIN 17, MITOCHONDRIAL"/>
    <property type="match status" value="1"/>
</dbReference>
<evidence type="ECO:0000256" key="1">
    <source>
        <dbReference type="ARBA" id="ARBA00004173"/>
    </source>
</evidence>
<dbReference type="GO" id="GO:0051536">
    <property type="term" value="F:iron-sulfur cluster binding"/>
    <property type="evidence" value="ECO:0007669"/>
    <property type="project" value="UniProtKB-KW"/>
</dbReference>
<dbReference type="OrthoDB" id="421327at2759"/>
<comment type="caution">
    <text evidence="9">The sequence shown here is derived from an EMBL/GenBank/DDBJ whole genome shotgun (WGS) entry which is preliminary data.</text>
</comment>
<dbReference type="InterPro" id="IPR052571">
    <property type="entry name" value="Mt_RNA_Methyltransferase"/>
</dbReference>
<evidence type="ECO:0000256" key="2">
    <source>
        <dbReference type="ARBA" id="ARBA00022723"/>
    </source>
</evidence>
<evidence type="ECO:0000256" key="6">
    <source>
        <dbReference type="ARBA" id="ARBA00023128"/>
    </source>
</evidence>
<dbReference type="OMA" id="HRKCPLQ"/>
<accession>A0A642UJC0</accession>
<dbReference type="GO" id="GO:0006351">
    <property type="term" value="P:DNA-templated transcription"/>
    <property type="evidence" value="ECO:0007669"/>
    <property type="project" value="InterPro"/>
</dbReference>
<organism evidence="9 10">
    <name type="scientific">Diutina rugosa</name>
    <name type="common">Yeast</name>
    <name type="synonym">Candida rugosa</name>
    <dbReference type="NCBI Taxonomy" id="5481"/>
    <lineage>
        <taxon>Eukaryota</taxon>
        <taxon>Fungi</taxon>
        <taxon>Dikarya</taxon>
        <taxon>Ascomycota</taxon>
        <taxon>Saccharomycotina</taxon>
        <taxon>Pichiomycetes</taxon>
        <taxon>Debaryomycetaceae</taxon>
        <taxon>Diutina</taxon>
    </lineage>
</organism>
<dbReference type="PANTHER" id="PTHR13184">
    <property type="entry name" value="37S RIBOSOMAL PROTEIN S22"/>
    <property type="match status" value="1"/>
</dbReference>
<dbReference type="SUPFAM" id="SSF53335">
    <property type="entry name" value="S-adenosyl-L-methionine-dependent methyltransferases"/>
    <property type="match status" value="1"/>
</dbReference>
<keyword evidence="10" id="KW-1185">Reference proteome</keyword>
<keyword evidence="4" id="KW-0408">Iron</keyword>
<sequence>MLSRQALRLRTFSRTVASATARDPLLSPYRNNDGSLIKGTNAKEARLDDRTLQGWQTKKLCSLPDEVAKTINNNILSRAIPARLRERAAKIYQAIEKEQIQKAPETALDCDAFIGALFLQNYSHAHQILLELQQRVGKDNFNPRRVLDVGYGPATGIVALNDIMGPDWVPEEKEAYIVGRNNWEMKKRAKIILSRQVNELYGGDEDAATTTEAEEMAEQEADAVTEAEEENEFLDDYVGPIATSKIHVRTRFRDSLPVTKKYDLIMVHQSLLSREYSFPKDVDTNIRLLLRLLAPGGHIIVIERGNPLGFETVARARQIMIRPESHVGEKGKIPRPYIPGSQRKPQRNFKEDQMITDFEAELIEKYGEVEEDELDMEADGYDVVDITKMTPPDDGLSPTSVDYHLKIIAPCSHHGKCPLQLGDPKYFKIPSHKHRLNFCSFSKKVARPKFTMELKKGKKLALPWDKSAEDGFGFDAIHKKTLKSLEGSGRPGSNNTEVGSYSYVIAQRSMNDVETIKKIDSDRKYNTYDDVPDHPEHWPRIVSNPQKLKNNVKLTVCAPSGNIETWNVPKSLGKQPYHDARKVELGDLWALDKKGVVVKSQISDEVRDKLEVLSKTQKKTFLKEQRKKNFKKVVTRDMESLTDEAYTLADSIEMEMARTNKKRYKMRL</sequence>
<gene>
    <name evidence="9" type="ORF">DIURU_004779</name>
</gene>
<evidence type="ECO:0000313" key="9">
    <source>
        <dbReference type="EMBL" id="KAA8897926.1"/>
    </source>
</evidence>
<dbReference type="GO" id="GO:0005763">
    <property type="term" value="C:mitochondrial small ribosomal subunit"/>
    <property type="evidence" value="ECO:0007669"/>
    <property type="project" value="TreeGrafter"/>
</dbReference>
<evidence type="ECO:0000256" key="7">
    <source>
        <dbReference type="ARBA" id="ARBA00045681"/>
    </source>
</evidence>
<dbReference type="Pfam" id="PF09243">
    <property type="entry name" value="Rsm22"/>
    <property type="match status" value="1"/>
</dbReference>
<reference evidence="9 10" key="1">
    <citation type="submission" date="2019-07" db="EMBL/GenBank/DDBJ databases">
        <title>Genome assembly of two rare yeast pathogens: Diutina rugosa and Trichomonascus ciferrii.</title>
        <authorList>
            <person name="Mixao V."/>
            <person name="Saus E."/>
            <person name="Hansen A."/>
            <person name="Lass-Flor C."/>
            <person name="Gabaldon T."/>
        </authorList>
    </citation>
    <scope>NUCLEOTIDE SEQUENCE [LARGE SCALE GENOMIC DNA]</scope>
    <source>
        <strain evidence="9 10">CBS 613</strain>
    </source>
</reference>
<dbReference type="GO" id="GO:0008168">
    <property type="term" value="F:methyltransferase activity"/>
    <property type="evidence" value="ECO:0007669"/>
    <property type="project" value="InterPro"/>
</dbReference>
<evidence type="ECO:0000313" key="10">
    <source>
        <dbReference type="Proteomes" id="UP000449547"/>
    </source>
</evidence>
<dbReference type="Proteomes" id="UP000449547">
    <property type="component" value="Unassembled WGS sequence"/>
</dbReference>
<protein>
    <recommendedName>
        <fullName evidence="8">TFIIS central domain-containing protein</fullName>
    </recommendedName>
</protein>
<evidence type="ECO:0000259" key="8">
    <source>
        <dbReference type="PROSITE" id="PS51321"/>
    </source>
</evidence>
<dbReference type="GeneID" id="54783430"/>
<proteinExistence type="predicted"/>
<dbReference type="InterPro" id="IPR003618">
    <property type="entry name" value="TFIIS_cen_dom"/>
</dbReference>
<dbReference type="PROSITE" id="PS51321">
    <property type="entry name" value="TFIIS_CENTRAL"/>
    <property type="match status" value="1"/>
</dbReference>
<dbReference type="AlphaFoldDB" id="A0A642UJC0"/>
<dbReference type="GO" id="GO:0003735">
    <property type="term" value="F:structural constituent of ribosome"/>
    <property type="evidence" value="ECO:0007669"/>
    <property type="project" value="TreeGrafter"/>
</dbReference>